<sequence length="268" mass="29881">MIQRSNAWPRGGWVRGDTFFYGFRERAPRLRWDMWRYAAPSSDLHRLHKAQRTRIKPHEMRKISSDQKSVQSFGARTSVDAHRRGRDDATAASGPVNRSRVEVQAAPPSVIERQEEQRTGAAPVDVPADVVKVTSPPAIERKSEETIGTALVDADVAQVSPPSIIEHHDASITRSLEGLVMMMALVALGFVPLLIRHRYAQRVLAYAATRRSEAQVGDARPVYLLCPPRIEADPDLVSNLEASVKNVLDTIKEAEAEIALSRQLRRPS</sequence>
<feature type="compositionally biased region" description="Basic and acidic residues" evidence="2">
    <location>
        <begin position="56"/>
        <end position="65"/>
    </location>
</feature>
<dbReference type="Proteomes" id="UP000246085">
    <property type="component" value="Chromosome BRAD3257"/>
</dbReference>
<accession>A0A2U3Q5I2</accession>
<evidence type="ECO:0000256" key="1">
    <source>
        <dbReference type="SAM" id="Coils"/>
    </source>
</evidence>
<protein>
    <submittedName>
        <fullName evidence="4">Uncharacterized protein</fullName>
    </submittedName>
</protein>
<dbReference type="KEGG" id="bvz:BRAD3257_5747"/>
<feature type="compositionally biased region" description="Basic and acidic residues" evidence="2">
    <location>
        <begin position="79"/>
        <end position="89"/>
    </location>
</feature>
<evidence type="ECO:0000313" key="4">
    <source>
        <dbReference type="EMBL" id="SPP96681.1"/>
    </source>
</evidence>
<feature type="transmembrane region" description="Helical" evidence="3">
    <location>
        <begin position="178"/>
        <end position="195"/>
    </location>
</feature>
<keyword evidence="3" id="KW-0472">Membrane</keyword>
<keyword evidence="3" id="KW-1133">Transmembrane helix</keyword>
<evidence type="ECO:0000313" key="5">
    <source>
        <dbReference type="Proteomes" id="UP000246085"/>
    </source>
</evidence>
<gene>
    <name evidence="4" type="ORF">BRAD3257_5747</name>
</gene>
<evidence type="ECO:0000256" key="2">
    <source>
        <dbReference type="SAM" id="MobiDB-lite"/>
    </source>
</evidence>
<reference evidence="4 5" key="1">
    <citation type="submission" date="2018-03" db="EMBL/GenBank/DDBJ databases">
        <authorList>
            <person name="Gully D."/>
        </authorList>
    </citation>
    <scope>NUCLEOTIDE SEQUENCE [LARGE SCALE GENOMIC DNA]</scope>
    <source>
        <strain evidence="4">ORS3257</strain>
    </source>
</reference>
<organism evidence="4 5">
    <name type="scientific">Bradyrhizobium vignae</name>
    <dbReference type="NCBI Taxonomy" id="1549949"/>
    <lineage>
        <taxon>Bacteria</taxon>
        <taxon>Pseudomonadati</taxon>
        <taxon>Pseudomonadota</taxon>
        <taxon>Alphaproteobacteria</taxon>
        <taxon>Hyphomicrobiales</taxon>
        <taxon>Nitrobacteraceae</taxon>
        <taxon>Bradyrhizobium</taxon>
    </lineage>
</organism>
<keyword evidence="1" id="KW-0175">Coiled coil</keyword>
<feature type="region of interest" description="Disordered" evidence="2">
    <location>
        <begin position="53"/>
        <end position="122"/>
    </location>
</feature>
<dbReference type="AlphaFoldDB" id="A0A2U3Q5I2"/>
<keyword evidence="3" id="KW-0812">Transmembrane</keyword>
<dbReference type="EMBL" id="LS398110">
    <property type="protein sequence ID" value="SPP96681.1"/>
    <property type="molecule type" value="Genomic_DNA"/>
</dbReference>
<proteinExistence type="predicted"/>
<evidence type="ECO:0000256" key="3">
    <source>
        <dbReference type="SAM" id="Phobius"/>
    </source>
</evidence>
<name>A0A2U3Q5I2_9BRAD</name>
<feature type="coiled-coil region" evidence="1">
    <location>
        <begin position="237"/>
        <end position="264"/>
    </location>
</feature>
<feature type="compositionally biased region" description="Polar residues" evidence="2">
    <location>
        <begin position="66"/>
        <end position="75"/>
    </location>
</feature>